<dbReference type="InterPro" id="IPR000764">
    <property type="entry name" value="Uridine_kinase-like"/>
</dbReference>
<dbReference type="PANTHER" id="PTHR10285">
    <property type="entry name" value="URIDINE KINASE"/>
    <property type="match status" value="1"/>
</dbReference>
<evidence type="ECO:0000313" key="12">
    <source>
        <dbReference type="Proteomes" id="UP000230750"/>
    </source>
</evidence>
<comment type="caution">
    <text evidence="11">The sequence shown here is derived from an EMBL/GenBank/DDBJ whole genome shotgun (WGS) entry which is preliminary data.</text>
</comment>
<evidence type="ECO:0000256" key="4">
    <source>
        <dbReference type="ARBA" id="ARBA00022679"/>
    </source>
</evidence>
<comment type="pathway">
    <text evidence="1">Pyrimidine metabolism; UMP biosynthesis via salvage pathway; UMP from uridine: step 1/1.</text>
</comment>
<dbReference type="STRING" id="307972.A0A2G8KER1"/>
<dbReference type="Pfam" id="PF00485">
    <property type="entry name" value="PRK"/>
    <property type="match status" value="1"/>
</dbReference>
<dbReference type="GO" id="GO:0044206">
    <property type="term" value="P:UMP salvage"/>
    <property type="evidence" value="ECO:0007669"/>
    <property type="project" value="UniProtKB-UniPathway"/>
</dbReference>
<evidence type="ECO:0000256" key="3">
    <source>
        <dbReference type="ARBA" id="ARBA00012137"/>
    </source>
</evidence>
<dbReference type="GO" id="GO:0004849">
    <property type="term" value="F:uridine kinase activity"/>
    <property type="evidence" value="ECO:0007669"/>
    <property type="project" value="UniProtKB-EC"/>
</dbReference>
<evidence type="ECO:0000256" key="2">
    <source>
        <dbReference type="ARBA" id="ARBA00005408"/>
    </source>
</evidence>
<evidence type="ECO:0000256" key="8">
    <source>
        <dbReference type="ARBA" id="ARBA00048909"/>
    </source>
</evidence>
<comment type="similarity">
    <text evidence="2">Belongs to the uridine kinase family.</text>
</comment>
<evidence type="ECO:0000313" key="11">
    <source>
        <dbReference type="EMBL" id="PIK46498.1"/>
    </source>
</evidence>
<feature type="region of interest" description="Disordered" evidence="9">
    <location>
        <begin position="304"/>
        <end position="328"/>
    </location>
</feature>
<organism evidence="11 12">
    <name type="scientific">Stichopus japonicus</name>
    <name type="common">Sea cucumber</name>
    <dbReference type="NCBI Taxonomy" id="307972"/>
    <lineage>
        <taxon>Eukaryota</taxon>
        <taxon>Metazoa</taxon>
        <taxon>Echinodermata</taxon>
        <taxon>Eleutherozoa</taxon>
        <taxon>Echinozoa</taxon>
        <taxon>Holothuroidea</taxon>
        <taxon>Aspidochirotacea</taxon>
        <taxon>Aspidochirotida</taxon>
        <taxon>Stichopodidae</taxon>
        <taxon>Apostichopus</taxon>
    </lineage>
</organism>
<dbReference type="OrthoDB" id="10257085at2759"/>
<dbReference type="InterPro" id="IPR027417">
    <property type="entry name" value="P-loop_NTPase"/>
</dbReference>
<keyword evidence="4" id="KW-0808">Transferase</keyword>
<comment type="catalytic activity">
    <reaction evidence="7">
        <text>cytidine + ATP = CMP + ADP + H(+)</text>
        <dbReference type="Rhea" id="RHEA:24674"/>
        <dbReference type="ChEBI" id="CHEBI:15378"/>
        <dbReference type="ChEBI" id="CHEBI:17562"/>
        <dbReference type="ChEBI" id="CHEBI:30616"/>
        <dbReference type="ChEBI" id="CHEBI:60377"/>
        <dbReference type="ChEBI" id="CHEBI:456216"/>
        <dbReference type="EC" id="2.7.1.48"/>
    </reaction>
</comment>
<dbReference type="Gene3D" id="3.40.50.300">
    <property type="entry name" value="P-loop containing nucleotide triphosphate hydrolases"/>
    <property type="match status" value="1"/>
</dbReference>
<dbReference type="UniPathway" id="UPA00579">
    <property type="reaction ID" value="UER00640"/>
</dbReference>
<name>A0A2G8KER1_STIJA</name>
<dbReference type="EC" id="2.7.1.48" evidence="3"/>
<keyword evidence="6 11" id="KW-0418">Kinase</keyword>
<protein>
    <recommendedName>
        <fullName evidence="3">uridine/cytidine kinase</fullName>
        <ecNumber evidence="3">2.7.1.48</ecNumber>
    </recommendedName>
</protein>
<dbReference type="AlphaFoldDB" id="A0A2G8KER1"/>
<keyword evidence="5" id="KW-0547">Nucleotide-binding</keyword>
<proteinExistence type="inferred from homology"/>
<comment type="catalytic activity">
    <reaction evidence="8">
        <text>uridine + ATP = UMP + ADP + H(+)</text>
        <dbReference type="Rhea" id="RHEA:16825"/>
        <dbReference type="ChEBI" id="CHEBI:15378"/>
        <dbReference type="ChEBI" id="CHEBI:16704"/>
        <dbReference type="ChEBI" id="CHEBI:30616"/>
        <dbReference type="ChEBI" id="CHEBI:57865"/>
        <dbReference type="ChEBI" id="CHEBI:456216"/>
        <dbReference type="EC" id="2.7.1.48"/>
    </reaction>
</comment>
<accession>A0A2G8KER1</accession>
<evidence type="ECO:0000259" key="10">
    <source>
        <dbReference type="Pfam" id="PF00485"/>
    </source>
</evidence>
<dbReference type="CDD" id="cd02023">
    <property type="entry name" value="UMPK"/>
    <property type="match status" value="1"/>
</dbReference>
<dbReference type="UniPathway" id="UPA00574">
    <property type="reaction ID" value="UER00637"/>
</dbReference>
<feature type="domain" description="Phosphoribulokinase/uridine kinase" evidence="10">
    <location>
        <begin position="136"/>
        <end position="270"/>
    </location>
</feature>
<gene>
    <name evidence="11" type="ORF">BSL78_16625</name>
</gene>
<dbReference type="SUPFAM" id="SSF52540">
    <property type="entry name" value="P-loop containing nucleoside triphosphate hydrolases"/>
    <property type="match status" value="1"/>
</dbReference>
<dbReference type="GO" id="GO:0005524">
    <property type="term" value="F:ATP binding"/>
    <property type="evidence" value="ECO:0007669"/>
    <property type="project" value="InterPro"/>
</dbReference>
<keyword evidence="12" id="KW-1185">Reference proteome</keyword>
<dbReference type="EMBL" id="MRZV01000640">
    <property type="protein sequence ID" value="PIK46498.1"/>
    <property type="molecule type" value="Genomic_DNA"/>
</dbReference>
<evidence type="ECO:0000256" key="7">
    <source>
        <dbReference type="ARBA" id="ARBA00047436"/>
    </source>
</evidence>
<reference evidence="11 12" key="1">
    <citation type="journal article" date="2017" name="PLoS Biol.">
        <title>The sea cucumber genome provides insights into morphological evolution and visceral regeneration.</title>
        <authorList>
            <person name="Zhang X."/>
            <person name="Sun L."/>
            <person name="Yuan J."/>
            <person name="Sun Y."/>
            <person name="Gao Y."/>
            <person name="Zhang L."/>
            <person name="Li S."/>
            <person name="Dai H."/>
            <person name="Hamel J.F."/>
            <person name="Liu C."/>
            <person name="Yu Y."/>
            <person name="Liu S."/>
            <person name="Lin W."/>
            <person name="Guo K."/>
            <person name="Jin S."/>
            <person name="Xu P."/>
            <person name="Storey K.B."/>
            <person name="Huan P."/>
            <person name="Zhang T."/>
            <person name="Zhou Y."/>
            <person name="Zhang J."/>
            <person name="Lin C."/>
            <person name="Li X."/>
            <person name="Xing L."/>
            <person name="Huo D."/>
            <person name="Sun M."/>
            <person name="Wang L."/>
            <person name="Mercier A."/>
            <person name="Li F."/>
            <person name="Yang H."/>
            <person name="Xiang J."/>
        </authorList>
    </citation>
    <scope>NUCLEOTIDE SEQUENCE [LARGE SCALE GENOMIC DNA]</scope>
    <source>
        <strain evidence="11">Shaxun</strain>
        <tissue evidence="11">Muscle</tissue>
    </source>
</reference>
<evidence type="ECO:0000256" key="1">
    <source>
        <dbReference type="ARBA" id="ARBA00004690"/>
    </source>
</evidence>
<dbReference type="GO" id="GO:0044211">
    <property type="term" value="P:CTP salvage"/>
    <property type="evidence" value="ECO:0007669"/>
    <property type="project" value="UniProtKB-UniPathway"/>
</dbReference>
<evidence type="ECO:0000256" key="9">
    <source>
        <dbReference type="SAM" id="MobiDB-lite"/>
    </source>
</evidence>
<dbReference type="InterPro" id="IPR006083">
    <property type="entry name" value="PRK/URK"/>
</dbReference>
<sequence length="328" mass="36839">MAGDNAQSLVNGHTENKRPFLIGVAGGTASGKVLPPILIPWKTAKAPSCLTVHLVKLIIHTQFLPPRSHLNSDRLREIVEAVGQTEQRKICIISQDSFYRDYRSKNKQRVPLTLTIQGVDHTTAQSARNPNIPEHIPGYDAFDERLMTSVLRDIAAGKTVQIPVYDKVANARKKDEFKTIYPTDVVVFEGILVFYFKTIRDLWHMKLFVDTDADTRLSRRVLRDVKERGRDLQTVLLQYVNYVKPAFEEFCLPTKKYADVIIPRGAENTVAIGLIVQHIRDILNGGLKAKVDNWHNMVGDGLTVKEKPATGRTRKVSQSLDGSGGRPH</sequence>
<evidence type="ECO:0000256" key="6">
    <source>
        <dbReference type="ARBA" id="ARBA00022777"/>
    </source>
</evidence>
<evidence type="ECO:0000256" key="5">
    <source>
        <dbReference type="ARBA" id="ARBA00022741"/>
    </source>
</evidence>
<dbReference type="Proteomes" id="UP000230750">
    <property type="component" value="Unassembled WGS sequence"/>
</dbReference>